<proteinExistence type="inferred from homology"/>
<dbReference type="InterPro" id="IPR002694">
    <property type="entry name" value="Znf_CHC2"/>
</dbReference>
<dbReference type="Pfam" id="PF08275">
    <property type="entry name" value="DNAG_N"/>
    <property type="match status" value="1"/>
</dbReference>
<dbReference type="SMART" id="SM00400">
    <property type="entry name" value="ZnF_CHCC"/>
    <property type="match status" value="1"/>
</dbReference>
<dbReference type="Proteomes" id="UP001312865">
    <property type="component" value="Unassembled WGS sequence"/>
</dbReference>
<comment type="subunit">
    <text evidence="12">Monomer. Interacts with DnaB.</text>
</comment>
<evidence type="ECO:0000256" key="6">
    <source>
        <dbReference type="ARBA" id="ARBA00022723"/>
    </source>
</evidence>
<keyword evidence="10 12" id="KW-0238">DNA-binding</keyword>
<evidence type="ECO:0000256" key="9">
    <source>
        <dbReference type="ARBA" id="ARBA00022842"/>
    </source>
</evidence>
<protein>
    <recommendedName>
        <fullName evidence="12 13">DNA primase</fullName>
        <ecNumber evidence="12">2.7.7.101</ecNumber>
    </recommendedName>
</protein>
<gene>
    <name evidence="12 15" type="primary">dnaG</name>
    <name evidence="15" type="ORF">WAK64_01855</name>
</gene>
<dbReference type="PANTHER" id="PTHR30313:SF2">
    <property type="entry name" value="DNA PRIMASE"/>
    <property type="match status" value="1"/>
</dbReference>
<dbReference type="InterPro" id="IPR034151">
    <property type="entry name" value="TOPRIM_DnaG_bac"/>
</dbReference>
<evidence type="ECO:0000256" key="12">
    <source>
        <dbReference type="HAMAP-Rule" id="MF_00974"/>
    </source>
</evidence>
<dbReference type="Pfam" id="PF13155">
    <property type="entry name" value="Toprim_2"/>
    <property type="match status" value="1"/>
</dbReference>
<dbReference type="Gene3D" id="3.90.580.10">
    <property type="entry name" value="Zinc finger, CHC2-type domain"/>
    <property type="match status" value="1"/>
</dbReference>
<dbReference type="Gene3D" id="6.10.140.360">
    <property type="match status" value="1"/>
</dbReference>
<comment type="cofactor">
    <cofactor evidence="12 13">
        <name>Zn(2+)</name>
        <dbReference type="ChEBI" id="CHEBI:29105"/>
    </cofactor>
    <text evidence="12 13">Binds 1 zinc ion per monomer.</text>
</comment>
<dbReference type="InterPro" id="IPR013264">
    <property type="entry name" value="DNAG_N"/>
</dbReference>
<dbReference type="PROSITE" id="PS50880">
    <property type="entry name" value="TOPRIM"/>
    <property type="match status" value="1"/>
</dbReference>
<dbReference type="EC" id="2.7.7.101" evidence="12"/>
<dbReference type="InterPro" id="IPR019475">
    <property type="entry name" value="DNA_primase_DnaB-bd"/>
</dbReference>
<dbReference type="InterPro" id="IPR030846">
    <property type="entry name" value="DnaG_bac"/>
</dbReference>
<feature type="domain" description="Toprim" evidence="14">
    <location>
        <begin position="261"/>
        <end position="342"/>
    </location>
</feature>
<keyword evidence="8 12" id="KW-0862">Zinc</keyword>
<dbReference type="PANTHER" id="PTHR30313">
    <property type="entry name" value="DNA PRIMASE"/>
    <property type="match status" value="1"/>
</dbReference>
<dbReference type="NCBIfam" id="TIGR01391">
    <property type="entry name" value="dnaG"/>
    <property type="match status" value="1"/>
</dbReference>
<dbReference type="InterPro" id="IPR006295">
    <property type="entry name" value="DNA_primase_DnaG"/>
</dbReference>
<dbReference type="HAMAP" id="MF_00974">
    <property type="entry name" value="DNA_primase_DnaG"/>
    <property type="match status" value="1"/>
</dbReference>
<keyword evidence="2 12" id="KW-0639">Primosome</keyword>
<evidence type="ECO:0000256" key="8">
    <source>
        <dbReference type="ARBA" id="ARBA00022833"/>
    </source>
</evidence>
<dbReference type="Gene3D" id="1.10.860.10">
    <property type="entry name" value="DNAb Helicase, Chain A"/>
    <property type="match status" value="1"/>
</dbReference>
<evidence type="ECO:0000256" key="3">
    <source>
        <dbReference type="ARBA" id="ARBA00022679"/>
    </source>
</evidence>
<keyword evidence="4 12" id="KW-0548">Nucleotidyltransferase</keyword>
<dbReference type="SMART" id="SM00493">
    <property type="entry name" value="TOPRIM"/>
    <property type="match status" value="1"/>
</dbReference>
<keyword evidence="11 12" id="KW-0804">Transcription</keyword>
<evidence type="ECO:0000256" key="11">
    <source>
        <dbReference type="ARBA" id="ARBA00023163"/>
    </source>
</evidence>
<accession>A0ABU8H980</accession>
<comment type="caution">
    <text evidence="15">The sequence shown here is derived from an EMBL/GenBank/DDBJ whole genome shotgun (WGS) entry which is preliminary data.</text>
</comment>
<keyword evidence="16" id="KW-1185">Reference proteome</keyword>
<dbReference type="InterPro" id="IPR037068">
    <property type="entry name" value="DNA_primase_core_N_sf"/>
</dbReference>
<keyword evidence="3 12" id="KW-0808">Transferase</keyword>
<evidence type="ECO:0000256" key="7">
    <source>
        <dbReference type="ARBA" id="ARBA00022771"/>
    </source>
</evidence>
<dbReference type="InterPro" id="IPR036977">
    <property type="entry name" value="DNA_primase_Znf_CHC2"/>
</dbReference>
<reference evidence="15 16" key="1">
    <citation type="journal article" date="2018" name="J. Microbiol.">
        <title>Bacillus spongiae sp. nov., isolated from sponge of Jeju Island.</title>
        <authorList>
            <person name="Lee G.E."/>
            <person name="Im W.T."/>
            <person name="Park J.S."/>
        </authorList>
    </citation>
    <scope>NUCLEOTIDE SEQUENCE [LARGE SCALE GENOMIC DNA]</scope>
    <source>
        <strain evidence="15 16">135PIL107-10</strain>
    </source>
</reference>
<dbReference type="Pfam" id="PF01807">
    <property type="entry name" value="Zn_ribbon_DnaG"/>
    <property type="match status" value="1"/>
</dbReference>
<evidence type="ECO:0000259" key="14">
    <source>
        <dbReference type="PROSITE" id="PS50880"/>
    </source>
</evidence>
<name>A0ABU8H980_9BACI</name>
<dbReference type="RefSeq" id="WP_336585214.1">
    <property type="nucleotide sequence ID" value="NZ_JBBAXC010000001.1"/>
</dbReference>
<organism evidence="15 16">
    <name type="scientific">Bacillus spongiae</name>
    <dbReference type="NCBI Taxonomy" id="2683610"/>
    <lineage>
        <taxon>Bacteria</taxon>
        <taxon>Bacillati</taxon>
        <taxon>Bacillota</taxon>
        <taxon>Bacilli</taxon>
        <taxon>Bacillales</taxon>
        <taxon>Bacillaceae</taxon>
        <taxon>Bacillus</taxon>
    </lineage>
</organism>
<evidence type="ECO:0000256" key="10">
    <source>
        <dbReference type="ARBA" id="ARBA00023125"/>
    </source>
</evidence>
<dbReference type="Pfam" id="PF10410">
    <property type="entry name" value="DnaB_bind"/>
    <property type="match status" value="1"/>
</dbReference>
<dbReference type="CDD" id="cd03364">
    <property type="entry name" value="TOPRIM_DnaG_primases"/>
    <property type="match status" value="1"/>
</dbReference>
<evidence type="ECO:0000313" key="15">
    <source>
        <dbReference type="EMBL" id="MEI5905810.1"/>
    </source>
</evidence>
<comment type="similarity">
    <text evidence="12 13">Belongs to the DnaG primase family.</text>
</comment>
<dbReference type="InterPro" id="IPR006171">
    <property type="entry name" value="TOPRIM_dom"/>
</dbReference>
<dbReference type="InterPro" id="IPR036185">
    <property type="entry name" value="DNA_heli_DnaB-like_N_sf"/>
</dbReference>
<comment type="domain">
    <text evidence="12">Contains an N-terminal zinc-binding domain, a central core domain that contains the primase activity, and a C-terminal DnaB-binding domain.</text>
</comment>
<dbReference type="SUPFAM" id="SSF57783">
    <property type="entry name" value="Zinc beta-ribbon"/>
    <property type="match status" value="1"/>
</dbReference>
<evidence type="ECO:0000256" key="1">
    <source>
        <dbReference type="ARBA" id="ARBA00022478"/>
    </source>
</evidence>
<keyword evidence="1 12" id="KW-0240">DNA-directed RNA polymerase</keyword>
<feature type="zinc finger region" description="CHC2-type" evidence="12">
    <location>
        <begin position="40"/>
        <end position="64"/>
    </location>
</feature>
<keyword evidence="7 12" id="KW-0863">Zinc-finger</keyword>
<evidence type="ECO:0000256" key="5">
    <source>
        <dbReference type="ARBA" id="ARBA00022705"/>
    </source>
</evidence>
<keyword evidence="9" id="KW-0460">Magnesium</keyword>
<comment type="catalytic activity">
    <reaction evidence="12">
        <text>ssDNA + n NTP = ssDNA/pppN(pN)n-1 hybrid + (n-1) diphosphate.</text>
        <dbReference type="EC" id="2.7.7.101"/>
    </reaction>
</comment>
<dbReference type="Gene3D" id="3.90.980.10">
    <property type="entry name" value="DNA primase, catalytic core, N-terminal domain"/>
    <property type="match status" value="1"/>
</dbReference>
<evidence type="ECO:0000256" key="13">
    <source>
        <dbReference type="PIRNR" id="PIRNR002811"/>
    </source>
</evidence>
<dbReference type="PIRSF" id="PIRSF002811">
    <property type="entry name" value="DnaG"/>
    <property type="match status" value="1"/>
</dbReference>
<dbReference type="SUPFAM" id="SSF48024">
    <property type="entry name" value="N-terminal domain of DnaB helicase"/>
    <property type="match status" value="1"/>
</dbReference>
<evidence type="ECO:0000313" key="16">
    <source>
        <dbReference type="Proteomes" id="UP001312865"/>
    </source>
</evidence>
<dbReference type="EMBL" id="JBBAXC010000001">
    <property type="protein sequence ID" value="MEI5905810.1"/>
    <property type="molecule type" value="Genomic_DNA"/>
</dbReference>
<comment type="function">
    <text evidence="12 13">RNA polymerase that catalyzes the synthesis of short RNA molecules used as primers for DNA polymerase during DNA replication.</text>
</comment>
<sequence>MTGRIPEEKINEIRQSVDIVDVISDYVQLKKQGRNYFGLCPFHGESTPSFSVAPDKQIFHCFGCGAGGNVLSFLMDIDGMSFQEALVEIAGRTGITLDVDLPSTIETNVPKEQHLMLEAHELLCKFYHHLLINTKEGQEALDYLLNRGFTLETIKEFRIGWSLPSWEFTVKFLQKRDFPLELMESAGLLVKKAEEETYFDRFRGRIMFPIENAKGRVIAFSGRALHDDSPKYLNSPETDLFNKSATLYNLHRARGTIKKLDQVILFEGFADVISASMAEVKNGVATMGTSLTEQHIQSIKRVASSLVICYDGDNAGIQAAFRTAKMLTENGLKVRIAQIPDKLDPDDYIQKFGSKKFQENVIGASITFMAFKLIYYRMRKNLQDEGDRLKYIEEVLKEISHLNSFVERDLYLRQLSDEFDLSLEALEQQQKQIYFQEKKKDPFVGKKQLPSTIEPRNNHRLFPAYQTAERQLLAHMFRDDEVTFKVKELLAGETFNIDEHQAIFTYLLAYYEEENAPNTSSFLFFIPDEKLRRVITDIEMMSINQEVSEQEINDCVNSVLNHQKMLTIKDKEFERKEAERQKDYLKAAQVAMEIIQLQKSLQNN</sequence>
<keyword evidence="6 12" id="KW-0479">Metal-binding</keyword>
<evidence type="ECO:0000256" key="4">
    <source>
        <dbReference type="ARBA" id="ARBA00022695"/>
    </source>
</evidence>
<keyword evidence="5 12" id="KW-0235">DNA replication</keyword>
<dbReference type="InterPro" id="IPR050219">
    <property type="entry name" value="DnaG_primase"/>
</dbReference>
<dbReference type="Gene3D" id="3.40.1360.10">
    <property type="match status" value="1"/>
</dbReference>
<evidence type="ECO:0000256" key="2">
    <source>
        <dbReference type="ARBA" id="ARBA00022515"/>
    </source>
</evidence>
<dbReference type="SUPFAM" id="SSF56731">
    <property type="entry name" value="DNA primase core"/>
    <property type="match status" value="1"/>
</dbReference>
<dbReference type="InterPro" id="IPR016136">
    <property type="entry name" value="DNA_helicase_N/primase_C"/>
</dbReference>